<dbReference type="SUPFAM" id="SSF53756">
    <property type="entry name" value="UDP-Glycosyltransferase/glycogen phosphorylase"/>
    <property type="match status" value="1"/>
</dbReference>
<protein>
    <submittedName>
        <fullName evidence="4">Glycosyl transferases group 1</fullName>
    </submittedName>
</protein>
<keyword evidence="1 4" id="KW-0808">Transferase</keyword>
<sequence length="492" mass="56513">MFKNLISLFKKNKNIINFNHETLALHEELKCISDEKMKIEGTLNKKNLMIDKLQQQLLKAKEALGIQRVDYEIKKLENKNHNAKLITPWVIRLHKNFNFTDWVVKETQSENFDLCIVHDSFGLGALWAVKAEKKCKTIYDCVEYPNYAERAGEVIKQSYLAYPHFTNLLQLSERKIIDELDGIMTGTPAVAEWFNSQKNLPNAVSVRNCREYQELIPTLELKKDCGLSNDSLVILYPNTVFKGCGLEPCVEALSYTNFPIHIAIMGTMMPQIKEDLINLAIKHRVNSRMHFLPLKSPQELIQYRSGADCALVPLDPSFPNHYTGLPNRVFESIMSRLPIISSDLPLIKALTHEYKNGVWYGSNNPKEIAKIFDEAVTPNKLAELKKHAETAARELCWENEQKTFETYVRKVMGDEPFRKVLLIANKSVGTNNRYYRHTKKLLELGFEVLSLTLEMPYPELQLPKVTYKGFQNPVERKGPAARPPSRRLATTT</sequence>
<evidence type="ECO:0000313" key="5">
    <source>
        <dbReference type="Proteomes" id="UP000054858"/>
    </source>
</evidence>
<dbReference type="PANTHER" id="PTHR46401:SF2">
    <property type="entry name" value="GLYCOSYLTRANSFERASE WBBK-RELATED"/>
    <property type="match status" value="1"/>
</dbReference>
<dbReference type="Pfam" id="PF00534">
    <property type="entry name" value="Glycos_transf_1"/>
    <property type="match status" value="1"/>
</dbReference>
<evidence type="ECO:0000259" key="3">
    <source>
        <dbReference type="Pfam" id="PF00534"/>
    </source>
</evidence>
<dbReference type="GO" id="GO:0016757">
    <property type="term" value="F:glycosyltransferase activity"/>
    <property type="evidence" value="ECO:0007669"/>
    <property type="project" value="InterPro"/>
</dbReference>
<dbReference type="Gene3D" id="3.40.50.2000">
    <property type="entry name" value="Glycogen Phosphorylase B"/>
    <property type="match status" value="2"/>
</dbReference>
<dbReference type="GO" id="GO:0009103">
    <property type="term" value="P:lipopolysaccharide biosynthetic process"/>
    <property type="evidence" value="ECO:0007669"/>
    <property type="project" value="TreeGrafter"/>
</dbReference>
<gene>
    <name evidence="4" type="ORF">Loak_1952</name>
</gene>
<evidence type="ECO:0000313" key="4">
    <source>
        <dbReference type="EMBL" id="KTD38276.1"/>
    </source>
</evidence>
<dbReference type="RefSeq" id="WP_058388927.1">
    <property type="nucleotide sequence ID" value="NZ_LCUA01000003.1"/>
</dbReference>
<comment type="caution">
    <text evidence="4">The sequence shown here is derived from an EMBL/GenBank/DDBJ whole genome shotgun (WGS) entry which is preliminary data.</text>
</comment>
<reference evidence="4 5" key="1">
    <citation type="submission" date="2015-11" db="EMBL/GenBank/DDBJ databases">
        <title>Genomic analysis of 38 Legionella species identifies large and diverse effector repertoires.</title>
        <authorList>
            <person name="Burstein D."/>
            <person name="Amaro F."/>
            <person name="Zusman T."/>
            <person name="Lifshitz Z."/>
            <person name="Cohen O."/>
            <person name="Gilbert J.A."/>
            <person name="Pupko T."/>
            <person name="Shuman H.A."/>
            <person name="Segal G."/>
        </authorList>
    </citation>
    <scope>NUCLEOTIDE SEQUENCE [LARGE SCALE GENOMIC DNA]</scope>
    <source>
        <strain evidence="4 5">Oak Ridge-10</strain>
    </source>
</reference>
<name>A0A0W0X189_9GAMM</name>
<proteinExistence type="predicted"/>
<evidence type="ECO:0000256" key="2">
    <source>
        <dbReference type="SAM" id="MobiDB-lite"/>
    </source>
</evidence>
<dbReference type="AlphaFoldDB" id="A0A0W0X189"/>
<dbReference type="PANTHER" id="PTHR46401">
    <property type="entry name" value="GLYCOSYLTRANSFERASE WBBK-RELATED"/>
    <property type="match status" value="1"/>
</dbReference>
<dbReference type="EMBL" id="LNYP01000029">
    <property type="protein sequence ID" value="KTD38276.1"/>
    <property type="molecule type" value="Genomic_DNA"/>
</dbReference>
<evidence type="ECO:0000256" key="1">
    <source>
        <dbReference type="ARBA" id="ARBA00022679"/>
    </source>
</evidence>
<accession>A0A0W0X189</accession>
<organism evidence="4 5">
    <name type="scientific">Legionella oakridgensis</name>
    <dbReference type="NCBI Taxonomy" id="29423"/>
    <lineage>
        <taxon>Bacteria</taxon>
        <taxon>Pseudomonadati</taxon>
        <taxon>Pseudomonadota</taxon>
        <taxon>Gammaproteobacteria</taxon>
        <taxon>Legionellales</taxon>
        <taxon>Legionellaceae</taxon>
        <taxon>Legionella</taxon>
    </lineage>
</organism>
<feature type="domain" description="Glycosyl transferase family 1" evidence="3">
    <location>
        <begin position="222"/>
        <end position="388"/>
    </location>
</feature>
<dbReference type="InterPro" id="IPR001296">
    <property type="entry name" value="Glyco_trans_1"/>
</dbReference>
<dbReference type="PATRIC" id="fig|29423.5.peg.2049"/>
<dbReference type="Proteomes" id="UP000054858">
    <property type="component" value="Unassembled WGS sequence"/>
</dbReference>
<feature type="region of interest" description="Disordered" evidence="2">
    <location>
        <begin position="472"/>
        <end position="492"/>
    </location>
</feature>